<comment type="caution">
    <text evidence="1">The sequence shown here is derived from an EMBL/GenBank/DDBJ whole genome shotgun (WGS) entry which is preliminary data.</text>
</comment>
<dbReference type="EMBL" id="JBHMCA010000012">
    <property type="protein sequence ID" value="MFB9442153.1"/>
    <property type="molecule type" value="Genomic_DNA"/>
</dbReference>
<reference evidence="1 2" key="1">
    <citation type="submission" date="2024-09" db="EMBL/GenBank/DDBJ databases">
        <authorList>
            <person name="Sun Q."/>
            <person name="Mori K."/>
        </authorList>
    </citation>
    <scope>NUCLEOTIDE SEQUENCE [LARGE SCALE GENOMIC DNA]</scope>
    <source>
        <strain evidence="1 2">JCM 3307</strain>
    </source>
</reference>
<organism evidence="1 2">
    <name type="scientific">Dactylosporangium vinaceum</name>
    <dbReference type="NCBI Taxonomy" id="53362"/>
    <lineage>
        <taxon>Bacteria</taxon>
        <taxon>Bacillati</taxon>
        <taxon>Actinomycetota</taxon>
        <taxon>Actinomycetes</taxon>
        <taxon>Micromonosporales</taxon>
        <taxon>Micromonosporaceae</taxon>
        <taxon>Dactylosporangium</taxon>
    </lineage>
</organism>
<proteinExistence type="predicted"/>
<dbReference type="PANTHER" id="PTHR34387">
    <property type="entry name" value="SLR1258 PROTEIN"/>
    <property type="match status" value="1"/>
</dbReference>
<dbReference type="Proteomes" id="UP001589608">
    <property type="component" value="Unassembled WGS sequence"/>
</dbReference>
<sequence length="219" mass="23421">MTTVAVRGEAVREVDPELAEFTVVVSARDKDRDTTLGRLRERADALRQLLERFGEAVEKRETGMLHVYPEGSGKRGERIAAYNGSVSTTVTVTDFAALGEMMLAVAGQEQTQTHGPSWSLRPGSPVHAQLRRAAVTDAIARAREYADALGAEVVELVELADPGLGRAEGIAQFSAGYGAGILRSKSSGGGGYADLQLDPQRQRVQATVEARFTITAPVL</sequence>
<dbReference type="RefSeq" id="WP_223095324.1">
    <property type="nucleotide sequence ID" value="NZ_CP061913.1"/>
</dbReference>
<dbReference type="PANTHER" id="PTHR34387:SF2">
    <property type="entry name" value="SLR1258 PROTEIN"/>
    <property type="match status" value="1"/>
</dbReference>
<dbReference type="InterPro" id="IPR052022">
    <property type="entry name" value="26kDa_periplasmic_antigen"/>
</dbReference>
<keyword evidence="2" id="KW-1185">Reference proteome</keyword>
<evidence type="ECO:0000313" key="1">
    <source>
        <dbReference type="EMBL" id="MFB9442153.1"/>
    </source>
</evidence>
<accession>A0ABV5LZX6</accession>
<dbReference type="Gene3D" id="3.30.70.2970">
    <property type="entry name" value="Protein of unknown function (DUF541), domain 2"/>
    <property type="match status" value="1"/>
</dbReference>
<evidence type="ECO:0000313" key="2">
    <source>
        <dbReference type="Proteomes" id="UP001589608"/>
    </source>
</evidence>
<name>A0ABV5LZX6_9ACTN</name>
<dbReference type="InterPro" id="IPR007497">
    <property type="entry name" value="SIMPL/DUF541"/>
</dbReference>
<dbReference type="Gene3D" id="3.30.110.170">
    <property type="entry name" value="Protein of unknown function (DUF541), domain 1"/>
    <property type="match status" value="1"/>
</dbReference>
<protein>
    <submittedName>
        <fullName evidence="1">SIMPL domain-containing protein</fullName>
    </submittedName>
</protein>
<dbReference type="Pfam" id="PF04402">
    <property type="entry name" value="SIMPL"/>
    <property type="match status" value="1"/>
</dbReference>
<gene>
    <name evidence="1" type="ORF">ACFFTR_03500</name>
</gene>